<dbReference type="SUPFAM" id="SSF48452">
    <property type="entry name" value="TPR-like"/>
    <property type="match status" value="1"/>
</dbReference>
<evidence type="ECO:0000259" key="4">
    <source>
        <dbReference type="PROSITE" id="PS50043"/>
    </source>
</evidence>
<reference evidence="5" key="1">
    <citation type="submission" date="2022-10" db="EMBL/GenBank/DDBJ databases">
        <title>The WGS of Solirubrobacter sp. CPCC 204708.</title>
        <authorList>
            <person name="Jiang Z."/>
        </authorList>
    </citation>
    <scope>NUCLEOTIDE SEQUENCE</scope>
    <source>
        <strain evidence="5">CPCC 204708</strain>
    </source>
</reference>
<dbReference type="SMART" id="SM00421">
    <property type="entry name" value="HTH_LUXR"/>
    <property type="match status" value="1"/>
</dbReference>
<sequence>MAPTRTPLPSFVGREAELAALKGALAEARAGRARVAVVTGEAGIGKSTLLARLQHELGEPAVRAVAVSGDAAEQELPLGIVEQLLRRLGARAVPADHIAAGTALLEELATADRTTVAIVDDAHWADAPSLAALAFVARRLVDDHVLLVLATRSPATLPDALAKAPARVDLRALTVEEVAALAPAELPPRAVKRLHAHTGGNPLYTRELLHSLPADAWSDGDRPLPAPESFSALVAERVAAAADGTRALVEAAAILGSRPSLAVAAQLAGADDPLAALDEARAVGLLTWDGVDHLGFPHPLVPAAVVDGLGAARRAALHVGASELVEDESEAMRHLAAATLRPDEAVAQRLEAFAHRPQAARDRPAAAAALAAASRLSTARSDRERRLMQAVEWWFLAGDLSTAQRHADEVARMAESPRRDLLLARFAMFDGRYGEAADLIAAAWERVDAHADPVLAAQIAYSRAFSALIHLDDEQVVHWAGRAPDLGPGHPSAGGWPATRALAQWRLGQGEAARATIAAVAPVNDGVRTELTAIRGWLAYLDDDIAAATVDLRSAVDAELRFGSYSQASVHLAVLARAHFAAGGWGEAVVAAERAVALTAELHQPAARPFAWWAAVLVPAARGEWEVAEHYARLAAEAPPGPPDRLVATGITRALLHAARGEPQHVVEALSPVAALDVAGAANAPGFWPWQHLYAEALVLVDRVEEADAFLHPHERRARARRHRSMLGRLARVRGQLEAARGEREEAEAAFVRSKAQFEPLGMPYELALTRLAHGQLLRRVGQRRAAREELTAARDRLAALDAWPALKRCKQELTAAGAAAGDTGGPPQLTAQEQAVATVVARGLTNREAAQELMISARTVEVHLSRIYAKLGISSRNALAERLRTGPT</sequence>
<dbReference type="Pfam" id="PF00196">
    <property type="entry name" value="GerE"/>
    <property type="match status" value="1"/>
</dbReference>
<dbReference type="InterPro" id="IPR011990">
    <property type="entry name" value="TPR-like_helical_dom_sf"/>
</dbReference>
<dbReference type="RefSeq" id="WP_202958369.1">
    <property type="nucleotide sequence ID" value="NZ_JAPCID010000047.1"/>
</dbReference>
<dbReference type="Pfam" id="PF13191">
    <property type="entry name" value="AAA_16"/>
    <property type="match status" value="1"/>
</dbReference>
<dbReference type="InterPro" id="IPR016032">
    <property type="entry name" value="Sig_transdc_resp-reg_C-effctor"/>
</dbReference>
<keyword evidence="6" id="KW-1185">Reference proteome</keyword>
<dbReference type="InterPro" id="IPR003593">
    <property type="entry name" value="AAA+_ATPase"/>
</dbReference>
<organism evidence="5 6">
    <name type="scientific">Solirubrobacter deserti</name>
    <dbReference type="NCBI Taxonomy" id="2282478"/>
    <lineage>
        <taxon>Bacteria</taxon>
        <taxon>Bacillati</taxon>
        <taxon>Actinomycetota</taxon>
        <taxon>Thermoleophilia</taxon>
        <taxon>Solirubrobacterales</taxon>
        <taxon>Solirubrobacteraceae</taxon>
        <taxon>Solirubrobacter</taxon>
    </lineage>
</organism>
<proteinExistence type="predicted"/>
<dbReference type="PANTHER" id="PTHR16305">
    <property type="entry name" value="TESTICULAR SOLUBLE ADENYLYL CYCLASE"/>
    <property type="match status" value="1"/>
</dbReference>
<dbReference type="InterPro" id="IPR027417">
    <property type="entry name" value="P-loop_NTPase"/>
</dbReference>
<dbReference type="PROSITE" id="PS50043">
    <property type="entry name" value="HTH_LUXR_2"/>
    <property type="match status" value="1"/>
</dbReference>
<evidence type="ECO:0000256" key="1">
    <source>
        <dbReference type="ARBA" id="ARBA00022741"/>
    </source>
</evidence>
<dbReference type="PRINTS" id="PR00038">
    <property type="entry name" value="HTHLUXR"/>
</dbReference>
<dbReference type="InterPro" id="IPR036388">
    <property type="entry name" value="WH-like_DNA-bd_sf"/>
</dbReference>
<comment type="caution">
    <text evidence="5">The sequence shown here is derived from an EMBL/GenBank/DDBJ whole genome shotgun (WGS) entry which is preliminary data.</text>
</comment>
<gene>
    <name evidence="5" type="ORF">OJ962_25865</name>
</gene>
<dbReference type="Proteomes" id="UP001147700">
    <property type="component" value="Unassembled WGS sequence"/>
</dbReference>
<dbReference type="EMBL" id="JAPCID010000047">
    <property type="protein sequence ID" value="MDA0140949.1"/>
    <property type="molecule type" value="Genomic_DNA"/>
</dbReference>
<keyword evidence="2" id="KW-0067">ATP-binding</keyword>
<evidence type="ECO:0000256" key="3">
    <source>
        <dbReference type="SAM" id="Coils"/>
    </source>
</evidence>
<dbReference type="InterPro" id="IPR000792">
    <property type="entry name" value="Tscrpt_reg_LuxR_C"/>
</dbReference>
<keyword evidence="3" id="KW-0175">Coiled coil</keyword>
<dbReference type="SMART" id="SM00382">
    <property type="entry name" value="AAA"/>
    <property type="match status" value="1"/>
</dbReference>
<accession>A0ABT4RQV5</accession>
<dbReference type="Gene3D" id="1.10.10.10">
    <property type="entry name" value="Winged helix-like DNA-binding domain superfamily/Winged helix DNA-binding domain"/>
    <property type="match status" value="1"/>
</dbReference>
<dbReference type="SUPFAM" id="SSF52540">
    <property type="entry name" value="P-loop containing nucleoside triphosphate hydrolases"/>
    <property type="match status" value="1"/>
</dbReference>
<keyword evidence="1" id="KW-0547">Nucleotide-binding</keyword>
<dbReference type="SUPFAM" id="SSF46894">
    <property type="entry name" value="C-terminal effector domain of the bipartite response regulators"/>
    <property type="match status" value="1"/>
</dbReference>
<dbReference type="Gene3D" id="3.40.50.300">
    <property type="entry name" value="P-loop containing nucleotide triphosphate hydrolases"/>
    <property type="match status" value="1"/>
</dbReference>
<evidence type="ECO:0000256" key="2">
    <source>
        <dbReference type="ARBA" id="ARBA00022840"/>
    </source>
</evidence>
<name>A0ABT4RQV5_9ACTN</name>
<evidence type="ECO:0000313" key="5">
    <source>
        <dbReference type="EMBL" id="MDA0140949.1"/>
    </source>
</evidence>
<feature type="domain" description="HTH luxR-type" evidence="4">
    <location>
        <begin position="823"/>
        <end position="888"/>
    </location>
</feature>
<dbReference type="PANTHER" id="PTHR16305:SF35">
    <property type="entry name" value="TRANSCRIPTIONAL ACTIVATOR DOMAIN"/>
    <property type="match status" value="1"/>
</dbReference>
<dbReference type="InterPro" id="IPR041664">
    <property type="entry name" value="AAA_16"/>
</dbReference>
<feature type="coiled-coil region" evidence="3">
    <location>
        <begin position="730"/>
        <end position="757"/>
    </location>
</feature>
<evidence type="ECO:0000313" key="6">
    <source>
        <dbReference type="Proteomes" id="UP001147700"/>
    </source>
</evidence>
<protein>
    <submittedName>
        <fullName evidence="5">AAA family ATPase</fullName>
    </submittedName>
</protein>
<dbReference type="CDD" id="cd06170">
    <property type="entry name" value="LuxR_C_like"/>
    <property type="match status" value="1"/>
</dbReference>